<accession>A0A518HA04</accession>
<keyword evidence="2" id="KW-1185">Reference proteome</keyword>
<dbReference type="RefSeq" id="WP_145275690.1">
    <property type="nucleotide sequence ID" value="NZ_CP036426.1"/>
</dbReference>
<proteinExistence type="predicted"/>
<name>A0A518HA04_9BACT</name>
<organism evidence="1 2">
    <name type="scientific">Tautonia plasticadhaerens</name>
    <dbReference type="NCBI Taxonomy" id="2527974"/>
    <lineage>
        <taxon>Bacteria</taxon>
        <taxon>Pseudomonadati</taxon>
        <taxon>Planctomycetota</taxon>
        <taxon>Planctomycetia</taxon>
        <taxon>Isosphaerales</taxon>
        <taxon>Isosphaeraceae</taxon>
        <taxon>Tautonia</taxon>
    </lineage>
</organism>
<dbReference type="AlphaFoldDB" id="A0A518HA04"/>
<dbReference type="Proteomes" id="UP000317835">
    <property type="component" value="Chromosome"/>
</dbReference>
<dbReference type="Pfam" id="PF20131">
    <property type="entry name" value="MC3"/>
    <property type="match status" value="1"/>
</dbReference>
<reference evidence="1 2" key="1">
    <citation type="submission" date="2019-02" db="EMBL/GenBank/DDBJ databases">
        <title>Deep-cultivation of Planctomycetes and their phenomic and genomic characterization uncovers novel biology.</title>
        <authorList>
            <person name="Wiegand S."/>
            <person name="Jogler M."/>
            <person name="Boedeker C."/>
            <person name="Pinto D."/>
            <person name="Vollmers J."/>
            <person name="Rivas-Marin E."/>
            <person name="Kohn T."/>
            <person name="Peeters S.H."/>
            <person name="Heuer A."/>
            <person name="Rast P."/>
            <person name="Oberbeckmann S."/>
            <person name="Bunk B."/>
            <person name="Jeske O."/>
            <person name="Meyerdierks A."/>
            <person name="Storesund J.E."/>
            <person name="Kallscheuer N."/>
            <person name="Luecker S."/>
            <person name="Lage O.M."/>
            <person name="Pohl T."/>
            <person name="Merkel B.J."/>
            <person name="Hornburger P."/>
            <person name="Mueller R.-W."/>
            <person name="Bruemmer F."/>
            <person name="Labrenz M."/>
            <person name="Spormann A.M."/>
            <person name="Op den Camp H."/>
            <person name="Overmann J."/>
            <person name="Amann R."/>
            <person name="Jetten M.S.M."/>
            <person name="Mascher T."/>
            <person name="Medema M.H."/>
            <person name="Devos D.P."/>
            <person name="Kaster A.-K."/>
            <person name="Ovreas L."/>
            <person name="Rohde M."/>
            <person name="Galperin M.Y."/>
            <person name="Jogler C."/>
        </authorList>
    </citation>
    <scope>NUCLEOTIDE SEQUENCE [LARGE SCALE GENOMIC DNA]</scope>
    <source>
        <strain evidence="1 2">ElP</strain>
    </source>
</reference>
<dbReference type="EMBL" id="CP036426">
    <property type="protein sequence ID" value="QDV37685.1"/>
    <property type="molecule type" value="Genomic_DNA"/>
</dbReference>
<evidence type="ECO:0000313" key="1">
    <source>
        <dbReference type="EMBL" id="QDV37685.1"/>
    </source>
</evidence>
<dbReference type="OrthoDB" id="7059377at2"/>
<gene>
    <name evidence="1" type="ORF">ElP_56280</name>
</gene>
<dbReference type="InterPro" id="IPR045390">
    <property type="entry name" value="ABC-3C_MC3"/>
</dbReference>
<sequence>MMPPWTERPVEISNLLNPAFAGVLLRRSVDGYTSEAEVGMPIELAFLVMPLGLHPETARRLPSRPASTPLHAWLQREENRDVLVRFDERVRSLAPFTREAVIFAAQRRVLDIDEQGRMIPGVEPLRGFSTYKNCADEVKEAVNRCFIVGRWLALSGTTATIYSLLGVRP</sequence>
<protein>
    <submittedName>
        <fullName evidence="1">Uncharacterized protein</fullName>
    </submittedName>
</protein>
<evidence type="ECO:0000313" key="2">
    <source>
        <dbReference type="Proteomes" id="UP000317835"/>
    </source>
</evidence>
<dbReference type="KEGG" id="tpla:ElP_56280"/>